<proteinExistence type="predicted"/>
<evidence type="ECO:0000256" key="1">
    <source>
        <dbReference type="SAM" id="MobiDB-lite"/>
    </source>
</evidence>
<accession>A0A0A9E8Z0</accession>
<sequence length="81" mass="9015">MANASSKVTADSFRSMSTRSTSSESKALRMFLTLFSCSGSRMILSDSSENVFLRTSLILLYVSSSSSFSRYWLSRFETATL</sequence>
<organism evidence="2">
    <name type="scientific">Arundo donax</name>
    <name type="common">Giant reed</name>
    <name type="synonym">Donax arundinaceus</name>
    <dbReference type="NCBI Taxonomy" id="35708"/>
    <lineage>
        <taxon>Eukaryota</taxon>
        <taxon>Viridiplantae</taxon>
        <taxon>Streptophyta</taxon>
        <taxon>Embryophyta</taxon>
        <taxon>Tracheophyta</taxon>
        <taxon>Spermatophyta</taxon>
        <taxon>Magnoliopsida</taxon>
        <taxon>Liliopsida</taxon>
        <taxon>Poales</taxon>
        <taxon>Poaceae</taxon>
        <taxon>PACMAD clade</taxon>
        <taxon>Arundinoideae</taxon>
        <taxon>Arundineae</taxon>
        <taxon>Arundo</taxon>
    </lineage>
</organism>
<feature type="compositionally biased region" description="Low complexity" evidence="1">
    <location>
        <begin position="12"/>
        <end position="24"/>
    </location>
</feature>
<reference evidence="2" key="2">
    <citation type="journal article" date="2015" name="Data Brief">
        <title>Shoot transcriptome of the giant reed, Arundo donax.</title>
        <authorList>
            <person name="Barrero R.A."/>
            <person name="Guerrero F.D."/>
            <person name="Moolhuijzen P."/>
            <person name="Goolsby J.A."/>
            <person name="Tidwell J."/>
            <person name="Bellgard S.E."/>
            <person name="Bellgard M.I."/>
        </authorList>
    </citation>
    <scope>NUCLEOTIDE SEQUENCE</scope>
    <source>
        <tissue evidence="2">Shoot tissue taken approximately 20 cm above the soil surface</tissue>
    </source>
</reference>
<protein>
    <submittedName>
        <fullName evidence="2">Uncharacterized protein</fullName>
    </submittedName>
</protein>
<feature type="region of interest" description="Disordered" evidence="1">
    <location>
        <begin position="1"/>
        <end position="24"/>
    </location>
</feature>
<reference evidence="2" key="1">
    <citation type="submission" date="2014-09" db="EMBL/GenBank/DDBJ databases">
        <authorList>
            <person name="Magalhaes I.L.F."/>
            <person name="Oliveira U."/>
            <person name="Santos F.R."/>
            <person name="Vidigal T.H.D.A."/>
            <person name="Brescovit A.D."/>
            <person name="Santos A.J."/>
        </authorList>
    </citation>
    <scope>NUCLEOTIDE SEQUENCE</scope>
    <source>
        <tissue evidence="2">Shoot tissue taken approximately 20 cm above the soil surface</tissue>
    </source>
</reference>
<dbReference type="EMBL" id="GBRH01205433">
    <property type="protein sequence ID" value="JAD92462.1"/>
    <property type="molecule type" value="Transcribed_RNA"/>
</dbReference>
<dbReference type="AlphaFoldDB" id="A0A0A9E8Z0"/>
<name>A0A0A9E8Z0_ARUDO</name>
<evidence type="ECO:0000313" key="2">
    <source>
        <dbReference type="EMBL" id="JAD92462.1"/>
    </source>
</evidence>